<dbReference type="EMBL" id="GL983796">
    <property type="protein sequence ID" value="EGR32104.1"/>
    <property type="molecule type" value="Genomic_DNA"/>
</dbReference>
<evidence type="ECO:0000256" key="18">
    <source>
        <dbReference type="ARBA" id="ARBA00047462"/>
    </source>
</evidence>
<evidence type="ECO:0000256" key="13">
    <source>
        <dbReference type="ARBA" id="ARBA00022842"/>
    </source>
</evidence>
<proteinExistence type="inferred from homology"/>
<feature type="domain" description="Cyclic nucleotide-binding" evidence="21">
    <location>
        <begin position="243"/>
        <end position="342"/>
    </location>
</feature>
<comment type="catalytic activity">
    <reaction evidence="18">
        <text>L-seryl-[protein] + ATP = O-phospho-L-seryl-[protein] + ADP + H(+)</text>
        <dbReference type="Rhea" id="RHEA:17989"/>
        <dbReference type="Rhea" id="RHEA-COMP:9863"/>
        <dbReference type="Rhea" id="RHEA-COMP:11604"/>
        <dbReference type="ChEBI" id="CHEBI:15378"/>
        <dbReference type="ChEBI" id="CHEBI:29999"/>
        <dbReference type="ChEBI" id="CHEBI:30616"/>
        <dbReference type="ChEBI" id="CHEBI:83421"/>
        <dbReference type="ChEBI" id="CHEBI:456216"/>
        <dbReference type="EC" id="2.7.11.12"/>
    </reaction>
</comment>
<dbReference type="Proteomes" id="UP000008983">
    <property type="component" value="Unassembled WGS sequence"/>
</dbReference>
<dbReference type="InParanoid" id="G0QRQ0"/>
<evidence type="ECO:0000259" key="21">
    <source>
        <dbReference type="PROSITE" id="PS50042"/>
    </source>
</evidence>
<dbReference type="PROSITE" id="PS00107">
    <property type="entry name" value="PROTEIN_KINASE_ATP"/>
    <property type="match status" value="1"/>
</dbReference>
<protein>
    <recommendedName>
        <fullName evidence="16">cGMP-dependent protein kinase</fullName>
        <ecNumber evidence="4">2.7.11.12</ecNumber>
    </recommendedName>
</protein>
<feature type="domain" description="Cyclic nucleotide-binding" evidence="21">
    <location>
        <begin position="110"/>
        <end position="208"/>
    </location>
</feature>
<dbReference type="GO" id="GO:0004691">
    <property type="term" value="F:cAMP-dependent protein kinase activity"/>
    <property type="evidence" value="ECO:0007669"/>
    <property type="project" value="TreeGrafter"/>
</dbReference>
<keyword evidence="24" id="KW-1185">Reference proteome</keyword>
<keyword evidence="11 23" id="KW-0418">Kinase</keyword>
<keyword evidence="12 19" id="KW-0067">ATP-binding</keyword>
<evidence type="ECO:0000313" key="23">
    <source>
        <dbReference type="EMBL" id="EGR32104.1"/>
    </source>
</evidence>
<dbReference type="OrthoDB" id="100546at2759"/>
<dbReference type="Gene3D" id="3.30.200.20">
    <property type="entry name" value="Phosphorylase Kinase, domain 1"/>
    <property type="match status" value="1"/>
</dbReference>
<dbReference type="GO" id="GO:0106310">
    <property type="term" value="F:protein serine kinase activity"/>
    <property type="evidence" value="ECO:0007669"/>
    <property type="project" value="RHEA"/>
</dbReference>
<keyword evidence="6" id="KW-0723">Serine/threonine-protein kinase</keyword>
<dbReference type="InterPro" id="IPR018490">
    <property type="entry name" value="cNMP-bd_dom_sf"/>
</dbReference>
<keyword evidence="15" id="KW-0472">Membrane</keyword>
<evidence type="ECO:0000256" key="16">
    <source>
        <dbReference type="ARBA" id="ARBA00024113"/>
    </source>
</evidence>
<keyword evidence="8 23" id="KW-0808">Transferase</keyword>
<evidence type="ECO:0000256" key="9">
    <source>
        <dbReference type="ARBA" id="ARBA00022723"/>
    </source>
</evidence>
<evidence type="ECO:0000256" key="15">
    <source>
        <dbReference type="ARBA" id="ARBA00023136"/>
    </source>
</evidence>
<feature type="domain" description="AGC-kinase C-terminal" evidence="22">
    <location>
        <begin position="757"/>
        <end position="825"/>
    </location>
</feature>
<dbReference type="SMART" id="SM00220">
    <property type="entry name" value="S_TKc"/>
    <property type="match status" value="1"/>
</dbReference>
<dbReference type="OMA" id="YSYFDRY"/>
<dbReference type="FunFam" id="2.60.120.10:FF:000068">
    <property type="entry name" value="cGMP-dependent protein kinase"/>
    <property type="match status" value="1"/>
</dbReference>
<dbReference type="PROSITE" id="PS00108">
    <property type="entry name" value="PROTEIN_KINASE_ST"/>
    <property type="match status" value="1"/>
</dbReference>
<dbReference type="Gene3D" id="1.10.510.10">
    <property type="entry name" value="Transferase(Phosphotransferase) domain 1"/>
    <property type="match status" value="1"/>
</dbReference>
<comment type="similarity">
    <text evidence="3">Belongs to the protein kinase superfamily. AGC Ser/Thr protein kinase family. cGMP subfamily.</text>
</comment>
<keyword evidence="7" id="KW-0140">cGMP</keyword>
<evidence type="ECO:0000256" key="2">
    <source>
        <dbReference type="ARBA" id="ARBA00004308"/>
    </source>
</evidence>
<dbReference type="PANTHER" id="PTHR24353">
    <property type="entry name" value="CYCLIC NUCLEOTIDE-DEPENDENT PROTEIN KINASE"/>
    <property type="match status" value="1"/>
</dbReference>
<dbReference type="STRING" id="857967.G0QRQ0"/>
<gene>
    <name evidence="23" type="ORF">IMG5_096730</name>
</gene>
<dbReference type="InterPro" id="IPR000719">
    <property type="entry name" value="Prot_kinase_dom"/>
</dbReference>
<evidence type="ECO:0000256" key="7">
    <source>
        <dbReference type="ARBA" id="ARBA00022535"/>
    </source>
</evidence>
<evidence type="ECO:0000256" key="5">
    <source>
        <dbReference type="ARBA" id="ARBA00022490"/>
    </source>
</evidence>
<dbReference type="CDD" id="cd00038">
    <property type="entry name" value="CAP_ED"/>
    <property type="match status" value="2"/>
</dbReference>
<evidence type="ECO:0000256" key="3">
    <source>
        <dbReference type="ARBA" id="ARBA00006352"/>
    </source>
</evidence>
<dbReference type="InterPro" id="IPR008271">
    <property type="entry name" value="Ser/Thr_kinase_AS"/>
</dbReference>
<dbReference type="GO" id="GO:0046872">
    <property type="term" value="F:metal ion binding"/>
    <property type="evidence" value="ECO:0007669"/>
    <property type="project" value="UniProtKB-KW"/>
</dbReference>
<evidence type="ECO:0000256" key="6">
    <source>
        <dbReference type="ARBA" id="ARBA00022527"/>
    </source>
</evidence>
<evidence type="ECO:0000259" key="22">
    <source>
        <dbReference type="PROSITE" id="PS51285"/>
    </source>
</evidence>
<dbReference type="PROSITE" id="PS00888">
    <property type="entry name" value="CNMP_BINDING_1"/>
    <property type="match status" value="1"/>
</dbReference>
<keyword evidence="9" id="KW-0479">Metal-binding</keyword>
<dbReference type="InterPro" id="IPR011009">
    <property type="entry name" value="Kinase-like_dom_sf"/>
</dbReference>
<organism evidence="23 24">
    <name type="scientific">Ichthyophthirius multifiliis</name>
    <name type="common">White spot disease agent</name>
    <name type="synonym">Ich</name>
    <dbReference type="NCBI Taxonomy" id="5932"/>
    <lineage>
        <taxon>Eukaryota</taxon>
        <taxon>Sar</taxon>
        <taxon>Alveolata</taxon>
        <taxon>Ciliophora</taxon>
        <taxon>Intramacronucleata</taxon>
        <taxon>Oligohymenophorea</taxon>
        <taxon>Hymenostomatida</taxon>
        <taxon>Ophryoglenina</taxon>
        <taxon>Ichthyophthirius</taxon>
    </lineage>
</organism>
<evidence type="ECO:0000256" key="8">
    <source>
        <dbReference type="ARBA" id="ARBA00022679"/>
    </source>
</evidence>
<dbReference type="FunFam" id="2.60.120.10:FF:000089">
    <property type="entry name" value="cGMP-dependent protein kinase 5-1"/>
    <property type="match status" value="1"/>
</dbReference>
<dbReference type="PROSITE" id="PS00889">
    <property type="entry name" value="CNMP_BINDING_2"/>
    <property type="match status" value="2"/>
</dbReference>
<comment type="catalytic activity">
    <reaction evidence="17">
        <text>L-threonyl-[protein] + ATP = O-phospho-L-threonyl-[protein] + ADP + H(+)</text>
        <dbReference type="Rhea" id="RHEA:46608"/>
        <dbReference type="Rhea" id="RHEA-COMP:11060"/>
        <dbReference type="Rhea" id="RHEA-COMP:11605"/>
        <dbReference type="ChEBI" id="CHEBI:15378"/>
        <dbReference type="ChEBI" id="CHEBI:30013"/>
        <dbReference type="ChEBI" id="CHEBI:30616"/>
        <dbReference type="ChEBI" id="CHEBI:61977"/>
        <dbReference type="ChEBI" id="CHEBI:456216"/>
        <dbReference type="EC" id="2.7.11.12"/>
    </reaction>
</comment>
<dbReference type="InterPro" id="IPR018488">
    <property type="entry name" value="cNMP-bd_CS"/>
</dbReference>
<keyword evidence="10 19" id="KW-0547">Nucleotide-binding</keyword>
<evidence type="ECO:0000256" key="1">
    <source>
        <dbReference type="ARBA" id="ARBA00001946"/>
    </source>
</evidence>
<feature type="domain" description="Protein kinase" evidence="20">
    <location>
        <begin position="497"/>
        <end position="756"/>
    </location>
</feature>
<evidence type="ECO:0000256" key="4">
    <source>
        <dbReference type="ARBA" id="ARBA00012428"/>
    </source>
</evidence>
<dbReference type="InterPro" id="IPR017441">
    <property type="entry name" value="Protein_kinase_ATP_BS"/>
</dbReference>
<dbReference type="GO" id="GO:0005952">
    <property type="term" value="C:cAMP-dependent protein kinase complex"/>
    <property type="evidence" value="ECO:0007669"/>
    <property type="project" value="TreeGrafter"/>
</dbReference>
<evidence type="ECO:0000256" key="12">
    <source>
        <dbReference type="ARBA" id="ARBA00022840"/>
    </source>
</evidence>
<feature type="binding site" evidence="19">
    <location>
        <position position="526"/>
    </location>
    <ligand>
        <name>ATP</name>
        <dbReference type="ChEBI" id="CHEBI:30616"/>
    </ligand>
</feature>
<dbReference type="SMART" id="SM00100">
    <property type="entry name" value="cNMP"/>
    <property type="match status" value="2"/>
</dbReference>
<sequence>MGCSSSIQNVNTVNQRQTEEILGNQIPKQFLGNQQHTHTDHSKDNTHIKKDNHIEEVKKSQQRIKKKFAQKIRASNFNNEVIYENIQKHEREKTKQDQEIILQSLRNHFLFNALTDDELVMVVDSMFYCTNSQDYVFMQGYSASSYFIIEKGDVEILINNEFKKKLSVGEGFGELALLYSALRSASIKCIGKCGFWGIDRTNFRKTVGNFIFIFIFINNYFLIENIVQHNYTSNRQFMESVNFFQSMNAQQKDSIANALINIKYEANQFIVNEGDSADSFYMIKDGTVSVWQSGKIIRKLQKGDSFGEQALYVSSTRAASVKAETQVQLMSLGRQNLVSILGDQIQNIIFNNIIKWGFDKNQLLKQLTKIQIEKVTKQCMFQNHKKEEIIFEKGNVCNKLIVVLEGKLGEFQGNTLAVKGGLFGDQYLKKAQQSQVFKKDIVMQADGVLCVISFENFKKCIGGDIENVIKENANSHEIKMQQQTKANDYSHILLNNLIYIKKLGAGQFGNVYLVANKTSDQLYALKSVSKAQIVQQKIEKYVIQEKNILLASNFNFIMKFIRTFKDDYCVYFLVEYIQGMELFDVIRDMDFLNVQQSQFYIGTLILCLEYLHGKTIIYRDLKPENIMINSNGIMFLIDLGTCKFLNQEKNIGRTFTIIGTPHYMAPEIIQGKGYSYSVDLWSLGVCLYEFMCGGLPYAEDADDPYEIYEQIMKQPLKLPKFIKDRNTIAFISQLLSKRPEIRLGSSFAALKAHPWFDNFSWDDLYNRNIQPPYLPPAKKIIANKEIQDQIKAGKSVIQQIKADQAQLNITYNKEKANIQNWDNEF</sequence>
<evidence type="ECO:0000256" key="19">
    <source>
        <dbReference type="PROSITE-ProRule" id="PRU10141"/>
    </source>
</evidence>
<reference evidence="23 24" key="1">
    <citation type="submission" date="2011-07" db="EMBL/GenBank/DDBJ databases">
        <authorList>
            <person name="Coyne R."/>
            <person name="Brami D."/>
            <person name="Johnson J."/>
            <person name="Hostetler J."/>
            <person name="Hannick L."/>
            <person name="Clark T."/>
            <person name="Cassidy-Hanley D."/>
            <person name="Inman J."/>
        </authorList>
    </citation>
    <scope>NUCLEOTIDE SEQUENCE [LARGE SCALE GENOMIC DNA]</scope>
    <source>
        <strain evidence="23 24">G5</strain>
    </source>
</reference>
<keyword evidence="5" id="KW-0963">Cytoplasm</keyword>
<dbReference type="SUPFAM" id="SSF51206">
    <property type="entry name" value="cAMP-binding domain-like"/>
    <property type="match status" value="3"/>
</dbReference>
<feature type="domain" description="Cyclic nucleotide-binding" evidence="21">
    <location>
        <begin position="363"/>
        <end position="462"/>
    </location>
</feature>
<evidence type="ECO:0000259" key="20">
    <source>
        <dbReference type="PROSITE" id="PS50011"/>
    </source>
</evidence>
<dbReference type="SUPFAM" id="SSF56112">
    <property type="entry name" value="Protein kinase-like (PK-like)"/>
    <property type="match status" value="1"/>
</dbReference>
<dbReference type="Gene3D" id="2.60.120.10">
    <property type="entry name" value="Jelly Rolls"/>
    <property type="match status" value="3"/>
</dbReference>
<evidence type="ECO:0000256" key="11">
    <source>
        <dbReference type="ARBA" id="ARBA00022777"/>
    </source>
</evidence>
<dbReference type="GO" id="GO:0012505">
    <property type="term" value="C:endomembrane system"/>
    <property type="evidence" value="ECO:0007669"/>
    <property type="project" value="UniProtKB-SubCell"/>
</dbReference>
<dbReference type="PROSITE" id="PS51285">
    <property type="entry name" value="AGC_KINASE_CTER"/>
    <property type="match status" value="1"/>
</dbReference>
<dbReference type="Pfam" id="PF00069">
    <property type="entry name" value="Pkinase"/>
    <property type="match status" value="1"/>
</dbReference>
<comment type="cofactor">
    <cofactor evidence="1">
        <name>Mg(2+)</name>
        <dbReference type="ChEBI" id="CHEBI:18420"/>
    </cofactor>
</comment>
<name>G0QRQ0_ICHMU</name>
<dbReference type="GO" id="GO:0030553">
    <property type="term" value="F:cGMP binding"/>
    <property type="evidence" value="ECO:0007669"/>
    <property type="project" value="UniProtKB-KW"/>
</dbReference>
<dbReference type="InterPro" id="IPR000595">
    <property type="entry name" value="cNMP-bd_dom"/>
</dbReference>
<dbReference type="PANTHER" id="PTHR24353:SF37">
    <property type="entry name" value="CAMP-DEPENDENT PROTEIN KINASE CATALYTIC SUBUNIT PRKX"/>
    <property type="match status" value="1"/>
</dbReference>
<evidence type="ECO:0000256" key="17">
    <source>
        <dbReference type="ARBA" id="ARBA00047298"/>
    </source>
</evidence>
<evidence type="ECO:0000256" key="14">
    <source>
        <dbReference type="ARBA" id="ARBA00022992"/>
    </source>
</evidence>
<dbReference type="EC" id="2.7.11.12" evidence="4"/>
<dbReference type="RefSeq" id="XP_004035590.1">
    <property type="nucleotide sequence ID" value="XM_004035542.1"/>
</dbReference>
<dbReference type="PROSITE" id="PS50011">
    <property type="entry name" value="PROTEIN_KINASE_DOM"/>
    <property type="match status" value="1"/>
</dbReference>
<dbReference type="eggNOG" id="KOG0614">
    <property type="taxonomic scope" value="Eukaryota"/>
</dbReference>
<dbReference type="GO" id="GO:0004692">
    <property type="term" value="F:cGMP-dependent protein kinase activity"/>
    <property type="evidence" value="ECO:0007669"/>
    <property type="project" value="UniProtKB-EC"/>
</dbReference>
<dbReference type="AlphaFoldDB" id="G0QRQ0"/>
<dbReference type="PROSITE" id="PS50042">
    <property type="entry name" value="CNMP_BINDING_3"/>
    <property type="match status" value="3"/>
</dbReference>
<dbReference type="GeneID" id="14908259"/>
<keyword evidence="14" id="KW-0142">cGMP-binding</keyword>
<evidence type="ECO:0000313" key="24">
    <source>
        <dbReference type="Proteomes" id="UP000008983"/>
    </source>
</evidence>
<dbReference type="InterPro" id="IPR014710">
    <property type="entry name" value="RmlC-like_jellyroll"/>
</dbReference>
<keyword evidence="13" id="KW-0460">Magnesium</keyword>
<dbReference type="InterPro" id="IPR000961">
    <property type="entry name" value="AGC-kinase_C"/>
</dbReference>
<dbReference type="FunCoup" id="G0QRQ0">
    <property type="interactions" value="6"/>
</dbReference>
<accession>G0QRQ0</accession>
<dbReference type="PRINTS" id="PR00103">
    <property type="entry name" value="CAMPKINASE"/>
</dbReference>
<evidence type="ECO:0000256" key="10">
    <source>
        <dbReference type="ARBA" id="ARBA00022741"/>
    </source>
</evidence>
<dbReference type="GO" id="GO:0005524">
    <property type="term" value="F:ATP binding"/>
    <property type="evidence" value="ECO:0007669"/>
    <property type="project" value="UniProtKB-UniRule"/>
</dbReference>
<dbReference type="Pfam" id="PF00027">
    <property type="entry name" value="cNMP_binding"/>
    <property type="match status" value="2"/>
</dbReference>
<comment type="subcellular location">
    <subcellularLocation>
        <location evidence="2">Endomembrane system</location>
    </subcellularLocation>
</comment>